<protein>
    <recommendedName>
        <fullName evidence="5">Extracellular membrane protein CFEM domain-containing protein</fullName>
    </recommendedName>
</protein>
<dbReference type="Proteomes" id="UP001281003">
    <property type="component" value="Unassembled WGS sequence"/>
</dbReference>
<accession>A0AAE0NUW2</accession>
<comment type="caution">
    <text evidence="3">The sequence shown here is derived from an EMBL/GenBank/DDBJ whole genome shotgun (WGS) entry which is preliminary data.</text>
</comment>
<feature type="region of interest" description="Disordered" evidence="1">
    <location>
        <begin position="69"/>
        <end position="118"/>
    </location>
</feature>
<feature type="signal peptide" evidence="2">
    <location>
        <begin position="1"/>
        <end position="17"/>
    </location>
</feature>
<gene>
    <name evidence="3" type="ORF">B0T20DRAFT_106358</name>
</gene>
<feature type="chain" id="PRO_5042108392" description="Extracellular membrane protein CFEM domain-containing protein" evidence="2">
    <location>
        <begin position="18"/>
        <end position="294"/>
    </location>
</feature>
<name>A0AAE0NUW2_SORBR</name>
<feature type="compositionally biased region" description="Low complexity" evidence="1">
    <location>
        <begin position="107"/>
        <end position="117"/>
    </location>
</feature>
<evidence type="ECO:0000313" key="3">
    <source>
        <dbReference type="EMBL" id="KAK3388168.1"/>
    </source>
</evidence>
<sequence>MKQVLPVLLVFAALSLAEHGIITSTTGHTHSGPRCTTTVFTTVTPKPSTLTAYTTSTLTTTITTSLPVTANSTSPDLSTAKQLPRANSRTTPSRHTSKATGIPYPITNSTASSSTNTGHSHPTFSSCYTRTIQTTLPASTVTTTSTLTVTATSITIPTPSSSPCTPGVCGTFTFTPCPNAPLGDCLCGFDVQGQPFCSLDDWCQNEIGCDTNEECLTPEGGWQTGEGFRCLVGSCCDFEVPDDGQGGGSVVKKKGKCVKERGVVCVNVNVEVECLDRGVGGWGKWWIGWLKEGE</sequence>
<reference evidence="3" key="1">
    <citation type="journal article" date="2023" name="Mol. Phylogenet. Evol.">
        <title>Genome-scale phylogeny and comparative genomics of the fungal order Sordariales.</title>
        <authorList>
            <person name="Hensen N."/>
            <person name="Bonometti L."/>
            <person name="Westerberg I."/>
            <person name="Brannstrom I.O."/>
            <person name="Guillou S."/>
            <person name="Cros-Aarteil S."/>
            <person name="Calhoun S."/>
            <person name="Haridas S."/>
            <person name="Kuo A."/>
            <person name="Mondo S."/>
            <person name="Pangilinan J."/>
            <person name="Riley R."/>
            <person name="LaButti K."/>
            <person name="Andreopoulos B."/>
            <person name="Lipzen A."/>
            <person name="Chen C."/>
            <person name="Yan M."/>
            <person name="Daum C."/>
            <person name="Ng V."/>
            <person name="Clum A."/>
            <person name="Steindorff A."/>
            <person name="Ohm R.A."/>
            <person name="Martin F."/>
            <person name="Silar P."/>
            <person name="Natvig D.O."/>
            <person name="Lalanne C."/>
            <person name="Gautier V."/>
            <person name="Ament-Velasquez S.L."/>
            <person name="Kruys A."/>
            <person name="Hutchinson M.I."/>
            <person name="Powell A.J."/>
            <person name="Barry K."/>
            <person name="Miller A.N."/>
            <person name="Grigoriev I.V."/>
            <person name="Debuchy R."/>
            <person name="Gladieux P."/>
            <person name="Hiltunen Thoren M."/>
            <person name="Johannesson H."/>
        </authorList>
    </citation>
    <scope>NUCLEOTIDE SEQUENCE</scope>
    <source>
        <strain evidence="3">FGSC 1904</strain>
    </source>
</reference>
<keyword evidence="2" id="KW-0732">Signal</keyword>
<feature type="compositionally biased region" description="Polar residues" evidence="1">
    <location>
        <begin position="70"/>
        <end position="94"/>
    </location>
</feature>
<evidence type="ECO:0008006" key="5">
    <source>
        <dbReference type="Google" id="ProtNLM"/>
    </source>
</evidence>
<evidence type="ECO:0000313" key="4">
    <source>
        <dbReference type="Proteomes" id="UP001281003"/>
    </source>
</evidence>
<reference evidence="3" key="2">
    <citation type="submission" date="2023-07" db="EMBL/GenBank/DDBJ databases">
        <authorList>
            <consortium name="Lawrence Berkeley National Laboratory"/>
            <person name="Haridas S."/>
            <person name="Hensen N."/>
            <person name="Bonometti L."/>
            <person name="Westerberg I."/>
            <person name="Brannstrom I.O."/>
            <person name="Guillou S."/>
            <person name="Cros-Aarteil S."/>
            <person name="Calhoun S."/>
            <person name="Kuo A."/>
            <person name="Mondo S."/>
            <person name="Pangilinan J."/>
            <person name="Riley R."/>
            <person name="LaButti K."/>
            <person name="Andreopoulos B."/>
            <person name="Lipzen A."/>
            <person name="Chen C."/>
            <person name="Yanf M."/>
            <person name="Daum C."/>
            <person name="Ng V."/>
            <person name="Clum A."/>
            <person name="Steindorff A."/>
            <person name="Ohm R."/>
            <person name="Martin F."/>
            <person name="Silar P."/>
            <person name="Natvig D."/>
            <person name="Lalanne C."/>
            <person name="Gautier V."/>
            <person name="Ament-velasquez S.L."/>
            <person name="Kruys A."/>
            <person name="Hutchinson M.I."/>
            <person name="Powell A.J."/>
            <person name="Barry K."/>
            <person name="Miller A.N."/>
            <person name="Grigoriev I.V."/>
            <person name="Debuchy R."/>
            <person name="Gladieux P."/>
            <person name="Thoren M.H."/>
            <person name="Johannesson H."/>
        </authorList>
    </citation>
    <scope>NUCLEOTIDE SEQUENCE</scope>
    <source>
        <strain evidence="3">FGSC 1904</strain>
    </source>
</reference>
<evidence type="ECO:0000256" key="1">
    <source>
        <dbReference type="SAM" id="MobiDB-lite"/>
    </source>
</evidence>
<dbReference type="EMBL" id="JAUTDP010000017">
    <property type="protein sequence ID" value="KAK3388168.1"/>
    <property type="molecule type" value="Genomic_DNA"/>
</dbReference>
<proteinExistence type="predicted"/>
<organism evidence="3 4">
    <name type="scientific">Sordaria brevicollis</name>
    <dbReference type="NCBI Taxonomy" id="83679"/>
    <lineage>
        <taxon>Eukaryota</taxon>
        <taxon>Fungi</taxon>
        <taxon>Dikarya</taxon>
        <taxon>Ascomycota</taxon>
        <taxon>Pezizomycotina</taxon>
        <taxon>Sordariomycetes</taxon>
        <taxon>Sordariomycetidae</taxon>
        <taxon>Sordariales</taxon>
        <taxon>Sordariaceae</taxon>
        <taxon>Sordaria</taxon>
    </lineage>
</organism>
<keyword evidence="4" id="KW-1185">Reference proteome</keyword>
<dbReference type="AlphaFoldDB" id="A0AAE0NUW2"/>
<evidence type="ECO:0000256" key="2">
    <source>
        <dbReference type="SAM" id="SignalP"/>
    </source>
</evidence>